<feature type="chain" id="PRO_5037188682" evidence="7">
    <location>
        <begin position="25"/>
        <end position="378"/>
    </location>
</feature>
<dbReference type="AlphaFoldDB" id="A0A956RMK0"/>
<dbReference type="GO" id="GO:0046914">
    <property type="term" value="F:transition metal ion binding"/>
    <property type="evidence" value="ECO:0007669"/>
    <property type="project" value="TreeGrafter"/>
</dbReference>
<dbReference type="InterPro" id="IPR058649">
    <property type="entry name" value="CzcB_C"/>
</dbReference>
<dbReference type="PANTHER" id="PTHR30097:SF4">
    <property type="entry name" value="SLR6042 PROTEIN"/>
    <property type="match status" value="1"/>
</dbReference>
<evidence type="ECO:0000259" key="9">
    <source>
        <dbReference type="Pfam" id="PF25973"/>
    </source>
</evidence>
<dbReference type="Gene3D" id="2.40.420.20">
    <property type="match status" value="1"/>
</dbReference>
<dbReference type="Gene3D" id="2.40.30.170">
    <property type="match status" value="1"/>
</dbReference>
<keyword evidence="2" id="KW-0813">Transport</keyword>
<dbReference type="InterPro" id="IPR058792">
    <property type="entry name" value="Beta-barrel_RND_2"/>
</dbReference>
<evidence type="ECO:0000256" key="4">
    <source>
        <dbReference type="ARBA" id="ARBA00043263"/>
    </source>
</evidence>
<organism evidence="11 12">
    <name type="scientific">Eiseniibacteriota bacterium</name>
    <dbReference type="NCBI Taxonomy" id="2212470"/>
    <lineage>
        <taxon>Bacteria</taxon>
        <taxon>Candidatus Eiseniibacteriota</taxon>
    </lineage>
</organism>
<feature type="compositionally biased region" description="Basic and acidic residues" evidence="6">
    <location>
        <begin position="43"/>
        <end position="92"/>
    </location>
</feature>
<sequence>MNHLLTKTALLALAALLAVPPADLLVAQQSDRTDSGEGAGHVETGEHDQGAEHGDREGGSDHDGHDHGDEHGDREGGAVHDEHHGRGERDDEHDGEDEHDGHSEHDLVRLPEHEIEEFGIVVASAGPGRVETTVELPGEVQPNADRLAHIVPRYSGIVQEVRARIGDQVQQGQVLAVLESDESLASFEVRTLISGTVIGKHITLGEAASRERDAFVIADLSTVWIDLTVYQRDLETIRPGQRADVFVGHDLVHDSGTVSYVTPVVDERTRTATARLVLPNPERKWRPGMFVTARVVVESEDVPLVVPRTALQTVEGRTAVFIETPDGFRPRPLQLGRHGESLVEVVAGIEPGERYVAEGGFTLKAELEKDSFGHGHAH</sequence>
<evidence type="ECO:0000313" key="12">
    <source>
        <dbReference type="Proteomes" id="UP000697710"/>
    </source>
</evidence>
<dbReference type="GO" id="GO:0046686">
    <property type="term" value="P:response to cadmium ion"/>
    <property type="evidence" value="ECO:0007669"/>
    <property type="project" value="UniProtKB-KW"/>
</dbReference>
<reference evidence="11" key="2">
    <citation type="journal article" date="2021" name="Microbiome">
        <title>Successional dynamics and alternative stable states in a saline activated sludge microbial community over 9 years.</title>
        <authorList>
            <person name="Wang Y."/>
            <person name="Ye J."/>
            <person name="Ju F."/>
            <person name="Liu L."/>
            <person name="Boyd J.A."/>
            <person name="Deng Y."/>
            <person name="Parks D.H."/>
            <person name="Jiang X."/>
            <person name="Yin X."/>
            <person name="Woodcroft B.J."/>
            <person name="Tyson G.W."/>
            <person name="Hugenholtz P."/>
            <person name="Polz M.F."/>
            <person name="Zhang T."/>
        </authorList>
    </citation>
    <scope>NUCLEOTIDE SEQUENCE</scope>
    <source>
        <strain evidence="11">HKST-UBA01</strain>
    </source>
</reference>
<feature type="domain" description="CzcB-like C-terminal circularly permuted SH3-like" evidence="10">
    <location>
        <begin position="305"/>
        <end position="364"/>
    </location>
</feature>
<name>A0A956RMK0_UNCEI</name>
<dbReference type="Pfam" id="PF25975">
    <property type="entry name" value="CzcB_C"/>
    <property type="match status" value="1"/>
</dbReference>
<dbReference type="PANTHER" id="PTHR30097">
    <property type="entry name" value="CATION EFFLUX SYSTEM PROTEIN CUSB"/>
    <property type="match status" value="1"/>
</dbReference>
<dbReference type="InterPro" id="IPR051909">
    <property type="entry name" value="MFP_Cation_Efflux"/>
</dbReference>
<keyword evidence="7" id="KW-0732">Signal</keyword>
<evidence type="ECO:0000259" key="8">
    <source>
        <dbReference type="Pfam" id="PF25954"/>
    </source>
</evidence>
<feature type="domain" description="CusB-like beta-barrel" evidence="8">
    <location>
        <begin position="222"/>
        <end position="295"/>
    </location>
</feature>
<gene>
    <name evidence="11" type="ORF">KC729_02570</name>
</gene>
<comment type="similarity">
    <text evidence="1">Belongs to the membrane fusion protein (MFP) (TC 8.A.1) family.</text>
</comment>
<evidence type="ECO:0000259" key="10">
    <source>
        <dbReference type="Pfam" id="PF25975"/>
    </source>
</evidence>
<evidence type="ECO:0000256" key="2">
    <source>
        <dbReference type="ARBA" id="ARBA00022448"/>
    </source>
</evidence>
<dbReference type="Pfam" id="PF25954">
    <property type="entry name" value="Beta-barrel_RND_2"/>
    <property type="match status" value="1"/>
</dbReference>
<feature type="compositionally biased region" description="Basic and acidic residues" evidence="6">
    <location>
        <begin position="99"/>
        <end position="112"/>
    </location>
</feature>
<dbReference type="GO" id="GO:0060003">
    <property type="term" value="P:copper ion export"/>
    <property type="evidence" value="ECO:0007669"/>
    <property type="project" value="TreeGrafter"/>
</dbReference>
<keyword evidence="3" id="KW-0862">Zinc</keyword>
<dbReference type="FunFam" id="2.40.30.170:FF:000010">
    <property type="entry name" value="Efflux RND transporter periplasmic adaptor subunit"/>
    <property type="match status" value="1"/>
</dbReference>
<evidence type="ECO:0000313" key="11">
    <source>
        <dbReference type="EMBL" id="MCA9726536.1"/>
    </source>
</evidence>
<evidence type="ECO:0000256" key="5">
    <source>
        <dbReference type="ARBA" id="ARBA00058766"/>
    </source>
</evidence>
<proteinExistence type="inferred from homology"/>
<feature type="signal peptide" evidence="7">
    <location>
        <begin position="1"/>
        <end position="24"/>
    </location>
</feature>
<evidence type="ECO:0000256" key="1">
    <source>
        <dbReference type="ARBA" id="ARBA00009477"/>
    </source>
</evidence>
<dbReference type="EMBL" id="JAGQHR010000041">
    <property type="protein sequence ID" value="MCA9726536.1"/>
    <property type="molecule type" value="Genomic_DNA"/>
</dbReference>
<evidence type="ECO:0000256" key="6">
    <source>
        <dbReference type="SAM" id="MobiDB-lite"/>
    </source>
</evidence>
<evidence type="ECO:0000256" key="7">
    <source>
        <dbReference type="SAM" id="SignalP"/>
    </source>
</evidence>
<feature type="region of interest" description="Disordered" evidence="6">
    <location>
        <begin position="30"/>
        <end position="112"/>
    </location>
</feature>
<dbReference type="GO" id="GO:0030288">
    <property type="term" value="C:outer membrane-bounded periplasmic space"/>
    <property type="evidence" value="ECO:0007669"/>
    <property type="project" value="TreeGrafter"/>
</dbReference>
<evidence type="ECO:0000256" key="3">
    <source>
        <dbReference type="ARBA" id="ARBA00022833"/>
    </source>
</evidence>
<comment type="caution">
    <text evidence="11">The sequence shown here is derived from an EMBL/GenBank/DDBJ whole genome shotgun (WGS) entry which is preliminary data.</text>
</comment>
<keyword evidence="4" id="KW-0105">Cadmium resistance</keyword>
<dbReference type="Gene3D" id="2.40.50.100">
    <property type="match status" value="1"/>
</dbReference>
<dbReference type="FunFam" id="2.40.420.20:FF:000006">
    <property type="entry name" value="RND family efflux transporter MFP subunit"/>
    <property type="match status" value="1"/>
</dbReference>
<dbReference type="Proteomes" id="UP000697710">
    <property type="component" value="Unassembled WGS sequence"/>
</dbReference>
<dbReference type="Pfam" id="PF25973">
    <property type="entry name" value="BSH_CzcB"/>
    <property type="match status" value="1"/>
</dbReference>
<comment type="function">
    <text evidence="5">CzcA and CzcB together would act in zinc efflux nearly as effectively as the complete czc efflux system (CzcABC). The CzcB protein is thought to funnel zinc cations to the CzcA transport protein.</text>
</comment>
<dbReference type="GO" id="GO:0015679">
    <property type="term" value="P:plasma membrane copper ion transport"/>
    <property type="evidence" value="ECO:0007669"/>
    <property type="project" value="TreeGrafter"/>
</dbReference>
<dbReference type="SUPFAM" id="SSF111369">
    <property type="entry name" value="HlyD-like secretion proteins"/>
    <property type="match status" value="1"/>
</dbReference>
<feature type="domain" description="CzcB-like barrel-sandwich hybrid" evidence="9">
    <location>
        <begin position="146"/>
        <end position="219"/>
    </location>
</feature>
<protein>
    <submittedName>
        <fullName evidence="11">Efflux RND transporter periplasmic adaptor subunit</fullName>
    </submittedName>
</protein>
<accession>A0A956RMK0</accession>
<reference evidence="11" key="1">
    <citation type="submission" date="2020-04" db="EMBL/GenBank/DDBJ databases">
        <authorList>
            <person name="Zhang T."/>
        </authorList>
    </citation>
    <scope>NUCLEOTIDE SEQUENCE</scope>
    <source>
        <strain evidence="11">HKST-UBA01</strain>
    </source>
</reference>
<dbReference type="InterPro" id="IPR058647">
    <property type="entry name" value="BSH_CzcB-like"/>
</dbReference>